<reference evidence="1 2" key="1">
    <citation type="journal article" date="2014" name="Genome Announc.">
        <title>Complete Genome Sequence of Sterol-Transforming Mycobacterium neoaurum Strain VKM Ac-1815D.</title>
        <authorList>
            <person name="Shtratnikova V.Y."/>
            <person name="Bragin E.Y."/>
            <person name="Dovbnya D.V."/>
            <person name="Pekov Y.A."/>
            <person name="Schelkunov M.I."/>
            <person name="Strizhov N."/>
            <person name="Ivashina T.V."/>
            <person name="Ashapkin V.V."/>
            <person name="Donova M.V."/>
        </authorList>
    </citation>
    <scope>NUCLEOTIDE SEQUENCE [LARGE SCALE GENOMIC DNA]</scope>
    <source>
        <strain evidence="1 2">VKM Ac-1815D</strain>
    </source>
</reference>
<gene>
    <name evidence="1" type="ORF">D174_19425</name>
</gene>
<dbReference type="RefSeq" id="WP_019511786.1">
    <property type="nucleotide sequence ID" value="NC_023036.2"/>
</dbReference>
<dbReference type="Proteomes" id="UP000018763">
    <property type="component" value="Chromosome"/>
</dbReference>
<protein>
    <submittedName>
        <fullName evidence="1">Uncharacterized protein</fullName>
    </submittedName>
</protein>
<dbReference type="HOGENOM" id="CLU_2700804_0_0_11"/>
<proteinExistence type="predicted"/>
<keyword evidence="2" id="KW-1185">Reference proteome</keyword>
<dbReference type="GeneID" id="43451634"/>
<evidence type="ECO:0000313" key="1">
    <source>
        <dbReference type="EMBL" id="AHC28023.1"/>
    </source>
</evidence>
<sequence>MALETYTDDLGMNARPGTWTLAQICRVGPRAVDGALAAGRRHQLIEQTARANPRRHLMAEYQLTLPRPAPPRR</sequence>
<evidence type="ECO:0000313" key="2">
    <source>
        <dbReference type="Proteomes" id="UP000018763"/>
    </source>
</evidence>
<dbReference type="AlphaFoldDB" id="V5XJB1"/>
<accession>V5XJB1</accession>
<name>V5XJB1_MYCNE</name>
<organism evidence="1 2">
    <name type="scientific">Mycolicibacterium neoaurum VKM Ac-1815D</name>
    <dbReference type="NCBI Taxonomy" id="700508"/>
    <lineage>
        <taxon>Bacteria</taxon>
        <taxon>Bacillati</taxon>
        <taxon>Actinomycetota</taxon>
        <taxon>Actinomycetes</taxon>
        <taxon>Mycobacteriales</taxon>
        <taxon>Mycobacteriaceae</taxon>
        <taxon>Mycolicibacterium</taxon>
    </lineage>
</organism>
<dbReference type="EMBL" id="CP006936">
    <property type="protein sequence ID" value="AHC28023.1"/>
    <property type="molecule type" value="Genomic_DNA"/>
</dbReference>
<dbReference type="KEGG" id="mne:D174_19425"/>